<evidence type="ECO:0000256" key="2">
    <source>
        <dbReference type="SAM" id="SignalP"/>
    </source>
</evidence>
<proteinExistence type="predicted"/>
<dbReference type="InterPro" id="IPR000560">
    <property type="entry name" value="His_Pase_clade-2"/>
</dbReference>
<evidence type="ECO:0000256" key="1">
    <source>
        <dbReference type="ARBA" id="ARBA00022801"/>
    </source>
</evidence>
<dbReference type="EMBL" id="JACAZF010000005">
    <property type="protein sequence ID" value="KAF7304062.1"/>
    <property type="molecule type" value="Genomic_DNA"/>
</dbReference>
<dbReference type="PANTHER" id="PTHR20963:SF42">
    <property type="entry name" value="PHOSPHOGLYCERATE MUTASE-LIKE PROTEIN"/>
    <property type="match status" value="1"/>
</dbReference>
<sequence length="564" mass="60217">MRVSSILFVFIVETSVKAAKTATRASSFAGSTTAAIFPPVGAGTTANSLFPDPTVVGYAGPTITGDEAAVLQTAPAAPFVDSIVPLVEPQPLEAAPTSSFDILTHLGSLSPFRSLPPATFGVINASSVVPDDCTLTQVHLLHRHGARYPTIGANEVAAAVHAAATSEEGFEATGPLKFLNTWTYKLGAEILTPFGRSQMFNLGMGFRVKYGELLKEATELPVFRTLSEERMVDSSLHFAAGFFGVQSYSTSYHQLIEIEDDSGSPDSFIGNSTLSPFNCPILDSDVGSFGGQQAEIWGLKYLNATQKRLQKFIKGNLTLDASTIFAMQSLCAYETVALGYSSFCGLFTEEEWRGYNYFFDLDFWYSYGPGSPYSAALGIGWVQELVSRLTETRLGPANFTTSLNASIVTNPTLFPFAQPIYVDATHDTVVAAVVTALNFTSLAGNGPLPTDHIPKNQTYFAQQISPFGANLVGQVLSCPSRSPASSSSSASASTHIRWLLNDAVVPLTGLSGCASNEADDGLCPLMNFVAGLEQRIAEVDFGFACFGNYGVPTPDNIIDGRYPQ</sequence>
<accession>A0A8H6STG3</accession>
<comment type="caution">
    <text evidence="3">The sequence shown here is derived from an EMBL/GenBank/DDBJ whole genome shotgun (WGS) entry which is preliminary data.</text>
</comment>
<dbReference type="Pfam" id="PF00328">
    <property type="entry name" value="His_Phos_2"/>
    <property type="match status" value="1"/>
</dbReference>
<reference evidence="3" key="1">
    <citation type="submission" date="2020-05" db="EMBL/GenBank/DDBJ databases">
        <title>Mycena genomes resolve the evolution of fungal bioluminescence.</title>
        <authorList>
            <person name="Tsai I.J."/>
        </authorList>
    </citation>
    <scope>NUCLEOTIDE SEQUENCE</scope>
    <source>
        <strain evidence="3">171206Taipei</strain>
    </source>
</reference>
<dbReference type="PANTHER" id="PTHR20963">
    <property type="entry name" value="MULTIPLE INOSITOL POLYPHOSPHATE PHOSPHATASE-RELATED"/>
    <property type="match status" value="1"/>
</dbReference>
<dbReference type="OrthoDB" id="6509975at2759"/>
<keyword evidence="4" id="KW-1185">Reference proteome</keyword>
<dbReference type="Proteomes" id="UP000636479">
    <property type="component" value="Unassembled WGS sequence"/>
</dbReference>
<dbReference type="InterPro" id="IPR033379">
    <property type="entry name" value="Acid_Pase_AS"/>
</dbReference>
<gene>
    <name evidence="3" type="ORF">MIND_00637600</name>
</gene>
<name>A0A8H6STG3_9AGAR</name>
<evidence type="ECO:0000313" key="3">
    <source>
        <dbReference type="EMBL" id="KAF7304062.1"/>
    </source>
</evidence>
<feature type="signal peptide" evidence="2">
    <location>
        <begin position="1"/>
        <end position="18"/>
    </location>
</feature>
<dbReference type="AlphaFoldDB" id="A0A8H6STG3"/>
<dbReference type="GO" id="GO:0003993">
    <property type="term" value="F:acid phosphatase activity"/>
    <property type="evidence" value="ECO:0007669"/>
    <property type="project" value="TreeGrafter"/>
</dbReference>
<dbReference type="Gene3D" id="3.40.50.1240">
    <property type="entry name" value="Phosphoglycerate mutase-like"/>
    <property type="match status" value="1"/>
</dbReference>
<evidence type="ECO:0000313" key="4">
    <source>
        <dbReference type="Proteomes" id="UP000636479"/>
    </source>
</evidence>
<protein>
    <submittedName>
        <fullName evidence="3">Phosphoglycerate mutase-like protein</fullName>
    </submittedName>
</protein>
<dbReference type="CDD" id="cd07061">
    <property type="entry name" value="HP_HAP_like"/>
    <property type="match status" value="1"/>
</dbReference>
<organism evidence="3 4">
    <name type="scientific">Mycena indigotica</name>
    <dbReference type="NCBI Taxonomy" id="2126181"/>
    <lineage>
        <taxon>Eukaryota</taxon>
        <taxon>Fungi</taxon>
        <taxon>Dikarya</taxon>
        <taxon>Basidiomycota</taxon>
        <taxon>Agaricomycotina</taxon>
        <taxon>Agaricomycetes</taxon>
        <taxon>Agaricomycetidae</taxon>
        <taxon>Agaricales</taxon>
        <taxon>Marasmiineae</taxon>
        <taxon>Mycenaceae</taxon>
        <taxon>Mycena</taxon>
    </lineage>
</organism>
<keyword evidence="1" id="KW-0378">Hydrolase</keyword>
<dbReference type="GeneID" id="59345629"/>
<dbReference type="InterPro" id="IPR029033">
    <property type="entry name" value="His_PPase_superfam"/>
</dbReference>
<feature type="chain" id="PRO_5034067838" evidence="2">
    <location>
        <begin position="19"/>
        <end position="564"/>
    </location>
</feature>
<keyword evidence="2" id="KW-0732">Signal</keyword>
<dbReference type="RefSeq" id="XP_037221034.1">
    <property type="nucleotide sequence ID" value="XM_037363113.1"/>
</dbReference>
<dbReference type="PROSITE" id="PS00616">
    <property type="entry name" value="HIS_ACID_PHOSPHAT_1"/>
    <property type="match status" value="1"/>
</dbReference>
<dbReference type="SUPFAM" id="SSF53254">
    <property type="entry name" value="Phosphoglycerate mutase-like"/>
    <property type="match status" value="1"/>
</dbReference>